<dbReference type="EMBL" id="LT934116">
    <property type="protein sequence ID" value="VAH80976.1"/>
    <property type="molecule type" value="Genomic_DNA"/>
</dbReference>
<evidence type="ECO:0000313" key="4">
    <source>
        <dbReference type="EMBL" id="VAH80976.1"/>
    </source>
</evidence>
<organism evidence="4 5">
    <name type="scientific">Triticum turgidum subsp. durum</name>
    <name type="common">Durum wheat</name>
    <name type="synonym">Triticum durum</name>
    <dbReference type="NCBI Taxonomy" id="4567"/>
    <lineage>
        <taxon>Eukaryota</taxon>
        <taxon>Viridiplantae</taxon>
        <taxon>Streptophyta</taxon>
        <taxon>Embryophyta</taxon>
        <taxon>Tracheophyta</taxon>
        <taxon>Spermatophyta</taxon>
        <taxon>Magnoliopsida</taxon>
        <taxon>Liliopsida</taxon>
        <taxon>Poales</taxon>
        <taxon>Poaceae</taxon>
        <taxon>BOP clade</taxon>
        <taxon>Pooideae</taxon>
        <taxon>Triticodae</taxon>
        <taxon>Triticeae</taxon>
        <taxon>Triticinae</taxon>
        <taxon>Triticum</taxon>
    </lineage>
</organism>
<evidence type="ECO:0000256" key="3">
    <source>
        <dbReference type="SAM" id="MobiDB-lite"/>
    </source>
</evidence>
<gene>
    <name evidence="4" type="ORF">TRITD_3Bv1G188540</name>
</gene>
<protein>
    <recommendedName>
        <fullName evidence="6">4-hydroxy-7-methoxy-3-oxo-3,4-dihydro-2H-1,4-benzoxazin-2-yl glucosidebeta-D-glucosidase</fullName>
    </recommendedName>
</protein>
<accession>A0A9R1S4Q0</accession>
<dbReference type="Proteomes" id="UP000324705">
    <property type="component" value="Chromosome 3B"/>
</dbReference>
<dbReference type="InterPro" id="IPR001360">
    <property type="entry name" value="Glyco_hydro_1"/>
</dbReference>
<dbReference type="Gene3D" id="3.20.20.80">
    <property type="entry name" value="Glycosidases"/>
    <property type="match status" value="2"/>
</dbReference>
<comment type="similarity">
    <text evidence="1 2">Belongs to the glycosyl hydrolase 1 family.</text>
</comment>
<dbReference type="Gramene" id="TRITD3Bv1G188540.25">
    <property type="protein sequence ID" value="TRITD3Bv1G188540.25"/>
    <property type="gene ID" value="TRITD3Bv1G188540"/>
</dbReference>
<name>A0A9R1S4Q0_TRITD</name>
<dbReference type="PANTHER" id="PTHR10353:SF167">
    <property type="entry name" value="4-HYDROXY-7-METHOXY-3-OXO-3,4-DIHYDRO-2H-1,4-BENZOXAZIN-2-YL GLUCOSIDEBETA-D-GLUCOSIDASE"/>
    <property type="match status" value="1"/>
</dbReference>
<feature type="region of interest" description="Disordered" evidence="3">
    <location>
        <begin position="170"/>
        <end position="192"/>
    </location>
</feature>
<dbReference type="SUPFAM" id="SSF51445">
    <property type="entry name" value="(Trans)glycosidases"/>
    <property type="match status" value="1"/>
</dbReference>
<evidence type="ECO:0000313" key="5">
    <source>
        <dbReference type="Proteomes" id="UP000324705"/>
    </source>
</evidence>
<evidence type="ECO:0000256" key="1">
    <source>
        <dbReference type="ARBA" id="ARBA00010838"/>
    </source>
</evidence>
<dbReference type="AlphaFoldDB" id="A0A9R1S4Q0"/>
<dbReference type="PANTHER" id="PTHR10353">
    <property type="entry name" value="GLYCOSYL HYDROLASE"/>
    <property type="match status" value="1"/>
</dbReference>
<keyword evidence="5" id="KW-1185">Reference proteome</keyword>
<evidence type="ECO:0008006" key="6">
    <source>
        <dbReference type="Google" id="ProtNLM"/>
    </source>
</evidence>
<evidence type="ECO:0000256" key="2">
    <source>
        <dbReference type="RuleBase" id="RU003690"/>
    </source>
</evidence>
<reference evidence="4 5" key="1">
    <citation type="submission" date="2017-09" db="EMBL/GenBank/DDBJ databases">
        <authorList>
            <consortium name="International Durum Wheat Genome Sequencing Consortium (IDWGSC)"/>
            <person name="Milanesi L."/>
        </authorList>
    </citation>
    <scope>NUCLEOTIDE SEQUENCE [LARGE SCALE GENOMIC DNA]</scope>
    <source>
        <strain evidence="5">cv. Svevo</strain>
    </source>
</reference>
<dbReference type="Pfam" id="PF00232">
    <property type="entry name" value="Glyco_hydro_1"/>
    <property type="match status" value="2"/>
</dbReference>
<dbReference type="GO" id="GO:0008422">
    <property type="term" value="F:beta-glucosidase activity"/>
    <property type="evidence" value="ECO:0007669"/>
    <property type="project" value="UniProtKB-ARBA"/>
</dbReference>
<dbReference type="PRINTS" id="PR00131">
    <property type="entry name" value="GLHYDRLASE1"/>
</dbReference>
<proteinExistence type="inferred from homology"/>
<dbReference type="InterPro" id="IPR017853">
    <property type="entry name" value="GH"/>
</dbReference>
<sequence length="292" mass="32467">MDEANIGVLGSYGNALFPPGRCSDPFGATKCTAGDSSIEPYIAANNILMAHASVFRLYRDKYQHKQKGIVGINIYSYWSYPLTNATADLEATQRCKDFLYGWILEPLVFGDYPQVMKKNVGSRLPPFTNVQSELIKGSLDFIGINHYFSVYVNDRPLDTGVRDYTADMSIDSRGSRTDPPAGQFVSGMGSADDSLDDTDRIGYLSSYMEGTLEAMRNGANVGGYFAWAFMDLFELLAGYQSRYGLYRVDFADERRPRQARLSARWYSGFLKHNGTSALASRAQVNQALNLVS</sequence>
<dbReference type="GO" id="GO:0005975">
    <property type="term" value="P:carbohydrate metabolic process"/>
    <property type="evidence" value="ECO:0007669"/>
    <property type="project" value="InterPro"/>
</dbReference>